<dbReference type="EMBL" id="JACBZX010000001">
    <property type="protein sequence ID" value="NYG37295.1"/>
    <property type="molecule type" value="Genomic_DNA"/>
</dbReference>
<gene>
    <name evidence="1" type="ORF">BJY28_001764</name>
</gene>
<sequence length="149" mass="16149">MDDTALDDDGSLENDCSVRLVYVRSGPGDDSVEPLVAVVASEAEALAIYHELASRMPDAYTSWEHHPLQGYEIGSTPPEVVHVVMSGWAEDRMADGPREMTDPIGAAAFVDLDDAGRLAAELAAAEAPDFAVWSRRLGERRHGWPFVPS</sequence>
<keyword evidence="2" id="KW-1185">Reference proteome</keyword>
<reference evidence="1 2" key="1">
    <citation type="submission" date="2020-07" db="EMBL/GenBank/DDBJ databases">
        <title>Sequencing the genomes of 1000 actinobacteria strains.</title>
        <authorList>
            <person name="Klenk H.-P."/>
        </authorList>
    </citation>
    <scope>NUCLEOTIDE SEQUENCE [LARGE SCALE GENOMIC DNA]</scope>
    <source>
        <strain evidence="1 2">DSM 24723</strain>
    </source>
</reference>
<comment type="caution">
    <text evidence="1">The sequence shown here is derived from an EMBL/GenBank/DDBJ whole genome shotgun (WGS) entry which is preliminary data.</text>
</comment>
<dbReference type="AlphaFoldDB" id="A0A852XFI0"/>
<dbReference type="RefSeq" id="WP_179462686.1">
    <property type="nucleotide sequence ID" value="NZ_JACBZX010000001.1"/>
</dbReference>
<proteinExistence type="predicted"/>
<dbReference type="Proteomes" id="UP000592181">
    <property type="component" value="Unassembled WGS sequence"/>
</dbReference>
<evidence type="ECO:0000313" key="2">
    <source>
        <dbReference type="Proteomes" id="UP000592181"/>
    </source>
</evidence>
<organism evidence="1 2">
    <name type="scientific">Janibacter alkaliphilus</name>
    <dbReference type="NCBI Taxonomy" id="1069963"/>
    <lineage>
        <taxon>Bacteria</taxon>
        <taxon>Bacillati</taxon>
        <taxon>Actinomycetota</taxon>
        <taxon>Actinomycetes</taxon>
        <taxon>Micrococcales</taxon>
        <taxon>Intrasporangiaceae</taxon>
        <taxon>Janibacter</taxon>
    </lineage>
</organism>
<protein>
    <submittedName>
        <fullName evidence="1">Uncharacterized protein</fullName>
    </submittedName>
</protein>
<accession>A0A852XFI0</accession>
<evidence type="ECO:0000313" key="1">
    <source>
        <dbReference type="EMBL" id="NYG37295.1"/>
    </source>
</evidence>
<name>A0A852XFI0_9MICO</name>